<protein>
    <recommendedName>
        <fullName evidence="6 7">Thioredoxin</fullName>
    </recommendedName>
</protein>
<comment type="similarity">
    <text evidence="1 7">Belongs to the thioredoxin family.</text>
</comment>
<sequence>MTVRILTSKNFEINVLKREGVSVVRFWAEWCGPCRMMQPMYASLAEELAKDAEFGEVDVEADPDIASAFGIRGVPTVIFFKDGKPASQIVGVATRSKYAETVSQLAAA</sequence>
<dbReference type="InterPro" id="IPR036249">
    <property type="entry name" value="Thioredoxin-like_sf"/>
</dbReference>
<evidence type="ECO:0000256" key="8">
    <source>
        <dbReference type="PIRSR" id="PIRSR000077-4"/>
    </source>
</evidence>
<proteinExistence type="inferred from homology"/>
<comment type="caution">
    <text evidence="10">The sequence shown here is derived from an EMBL/GenBank/DDBJ whole genome shotgun (WGS) entry which is preliminary data.</text>
</comment>
<keyword evidence="11" id="KW-1185">Reference proteome</keyword>
<organism evidence="10 11">
    <name type="scientific">Notoacmeibacter marinus</name>
    <dbReference type="NCBI Taxonomy" id="1876515"/>
    <lineage>
        <taxon>Bacteria</taxon>
        <taxon>Pseudomonadati</taxon>
        <taxon>Pseudomonadota</taxon>
        <taxon>Alphaproteobacteria</taxon>
        <taxon>Hyphomicrobiales</taxon>
        <taxon>Notoacmeibacteraceae</taxon>
        <taxon>Notoacmeibacter</taxon>
    </lineage>
</organism>
<dbReference type="EMBL" id="NBYO01000001">
    <property type="protein sequence ID" value="OXT02197.1"/>
    <property type="molecule type" value="Genomic_DNA"/>
</dbReference>
<dbReference type="SUPFAM" id="SSF52833">
    <property type="entry name" value="Thioredoxin-like"/>
    <property type="match status" value="1"/>
</dbReference>
<dbReference type="PRINTS" id="PR00421">
    <property type="entry name" value="THIOREDOXIN"/>
</dbReference>
<keyword evidence="4 8" id="KW-1015">Disulfide bond</keyword>
<evidence type="ECO:0000256" key="4">
    <source>
        <dbReference type="ARBA" id="ARBA00023157"/>
    </source>
</evidence>
<accession>A0A231V260</accession>
<dbReference type="Proteomes" id="UP000215405">
    <property type="component" value="Unassembled WGS sequence"/>
</dbReference>
<dbReference type="AlphaFoldDB" id="A0A231V260"/>
<keyword evidence="5 8" id="KW-0676">Redox-active center</keyword>
<dbReference type="InterPro" id="IPR017937">
    <property type="entry name" value="Thioredoxin_CS"/>
</dbReference>
<evidence type="ECO:0000313" key="10">
    <source>
        <dbReference type="EMBL" id="OXT02197.1"/>
    </source>
</evidence>
<dbReference type="PANTHER" id="PTHR45663:SF11">
    <property type="entry name" value="GEO12009P1"/>
    <property type="match status" value="1"/>
</dbReference>
<dbReference type="NCBIfam" id="TIGR01068">
    <property type="entry name" value="thioredoxin"/>
    <property type="match status" value="1"/>
</dbReference>
<dbReference type="GO" id="GO:0015035">
    <property type="term" value="F:protein-disulfide reductase activity"/>
    <property type="evidence" value="ECO:0007669"/>
    <property type="project" value="UniProtKB-UniRule"/>
</dbReference>
<evidence type="ECO:0000259" key="9">
    <source>
        <dbReference type="PROSITE" id="PS51352"/>
    </source>
</evidence>
<reference evidence="11" key="1">
    <citation type="journal article" date="2017" name="Int. J. Syst. Evol. Microbiol.">
        <title>Notoacmeibacter marinus gen. nov., sp. nov., isolated from the gut of a limpet and proposal of Notoacmeibacteraceae fam. nov. in the order Rhizobiales of the class Alphaproteobacteria.</title>
        <authorList>
            <person name="Huang Z."/>
            <person name="Guo F."/>
            <person name="Lai Q."/>
        </authorList>
    </citation>
    <scope>NUCLEOTIDE SEQUENCE [LARGE SCALE GENOMIC DNA]</scope>
    <source>
        <strain evidence="11">XMTR2A4</strain>
    </source>
</reference>
<dbReference type="InterPro" id="IPR013766">
    <property type="entry name" value="Thioredoxin_domain"/>
</dbReference>
<dbReference type="RefSeq" id="WP_094076156.1">
    <property type="nucleotide sequence ID" value="NZ_NBYO01000001.1"/>
</dbReference>
<feature type="domain" description="Thioredoxin" evidence="9">
    <location>
        <begin position="1"/>
        <end position="107"/>
    </location>
</feature>
<dbReference type="PANTHER" id="PTHR45663">
    <property type="entry name" value="GEO12009P1"/>
    <property type="match status" value="1"/>
</dbReference>
<name>A0A231V260_9HYPH</name>
<evidence type="ECO:0000256" key="6">
    <source>
        <dbReference type="NCBIfam" id="TIGR01068"/>
    </source>
</evidence>
<evidence type="ECO:0000256" key="1">
    <source>
        <dbReference type="ARBA" id="ARBA00008987"/>
    </source>
</evidence>
<dbReference type="Pfam" id="PF00085">
    <property type="entry name" value="Thioredoxin"/>
    <property type="match status" value="1"/>
</dbReference>
<dbReference type="Gene3D" id="3.40.30.10">
    <property type="entry name" value="Glutaredoxin"/>
    <property type="match status" value="1"/>
</dbReference>
<dbReference type="GO" id="GO:0005737">
    <property type="term" value="C:cytoplasm"/>
    <property type="evidence" value="ECO:0007669"/>
    <property type="project" value="TreeGrafter"/>
</dbReference>
<keyword evidence="3" id="KW-0249">Electron transport</keyword>
<evidence type="ECO:0000313" key="11">
    <source>
        <dbReference type="Proteomes" id="UP000215405"/>
    </source>
</evidence>
<feature type="disulfide bond" description="Redox-active" evidence="8">
    <location>
        <begin position="31"/>
        <end position="34"/>
    </location>
</feature>
<keyword evidence="2" id="KW-0813">Transport</keyword>
<dbReference type="PIRSF" id="PIRSF000077">
    <property type="entry name" value="Thioredoxin"/>
    <property type="match status" value="1"/>
</dbReference>
<gene>
    <name evidence="10" type="ORF">B7H23_04565</name>
</gene>
<dbReference type="PROSITE" id="PS00194">
    <property type="entry name" value="THIOREDOXIN_1"/>
    <property type="match status" value="1"/>
</dbReference>
<evidence type="ECO:0000256" key="5">
    <source>
        <dbReference type="ARBA" id="ARBA00023284"/>
    </source>
</evidence>
<evidence type="ECO:0000256" key="7">
    <source>
        <dbReference type="PIRNR" id="PIRNR000077"/>
    </source>
</evidence>
<dbReference type="InterPro" id="IPR005746">
    <property type="entry name" value="Thioredoxin"/>
</dbReference>
<evidence type="ECO:0000256" key="2">
    <source>
        <dbReference type="ARBA" id="ARBA00022448"/>
    </source>
</evidence>
<evidence type="ECO:0000256" key="3">
    <source>
        <dbReference type="ARBA" id="ARBA00022982"/>
    </source>
</evidence>
<dbReference type="CDD" id="cd02947">
    <property type="entry name" value="TRX_family"/>
    <property type="match status" value="1"/>
</dbReference>
<dbReference type="PROSITE" id="PS51352">
    <property type="entry name" value="THIOREDOXIN_2"/>
    <property type="match status" value="1"/>
</dbReference>